<reference evidence="5" key="1">
    <citation type="submission" date="2021-08" db="EMBL/GenBank/DDBJ databases">
        <title>Chromosome-Level Trichoderma cornu-damae using Hi-C Data.</title>
        <authorList>
            <person name="Kim C.S."/>
        </authorList>
    </citation>
    <scope>NUCLEOTIDE SEQUENCE</scope>
    <source>
        <strain evidence="5">KA19-0412C</strain>
    </source>
</reference>
<dbReference type="Proteomes" id="UP000827724">
    <property type="component" value="Unassembled WGS sequence"/>
</dbReference>
<dbReference type="InterPro" id="IPR008570">
    <property type="entry name" value="ESCRT-II_cplx_Vps25-sub"/>
</dbReference>
<keyword evidence="2" id="KW-0813">Transport</keyword>
<dbReference type="PANTHER" id="PTHR13149">
    <property type="entry name" value="VACUOLAR PROTEIN SORTING-ASSOCIATED PROTEIN VPS25"/>
    <property type="match status" value="1"/>
</dbReference>
<comment type="similarity">
    <text evidence="1">Belongs to the VPS25 family.</text>
</comment>
<dbReference type="GO" id="GO:0042803">
    <property type="term" value="F:protein homodimerization activity"/>
    <property type="evidence" value="ECO:0007669"/>
    <property type="project" value="TreeGrafter"/>
</dbReference>
<evidence type="ECO:0000256" key="3">
    <source>
        <dbReference type="ARBA" id="ARBA00022927"/>
    </source>
</evidence>
<gene>
    <name evidence="5" type="ORF">Trco_004861</name>
</gene>
<feature type="region of interest" description="Disordered" evidence="4">
    <location>
        <begin position="171"/>
        <end position="192"/>
    </location>
</feature>
<dbReference type="PANTHER" id="PTHR13149:SF0">
    <property type="entry name" value="VACUOLAR PROTEIN-SORTING-ASSOCIATED PROTEIN 25"/>
    <property type="match status" value="1"/>
</dbReference>
<dbReference type="Pfam" id="PF05871">
    <property type="entry name" value="ESCRT-II"/>
    <property type="match status" value="1"/>
</dbReference>
<sequence>MAAAASPDFAFPREYFFPAFFTRQTNLTIHHAQLTKWSALILSYARHHRVFRLALSAAADSDLFFNRKIDRRLSPPDIREVIDFMRKDGRAEYLRSDSGGADGSSSAAAAAAAATAAITATTTAAAAAAGDVVFVYWRKPEEWAALVEAFVEDTAQKGSVLTVYELTEGDNTRGAGMPTMPPKAARPLRRNPGPAMLRARTGANRGVTEFHGMDNQVLMKALNILAKRGKAQIFGSEDSLGVKFF</sequence>
<dbReference type="GO" id="GO:0000814">
    <property type="term" value="C:ESCRT II complex"/>
    <property type="evidence" value="ECO:0007669"/>
    <property type="project" value="InterPro"/>
</dbReference>
<evidence type="ECO:0000256" key="2">
    <source>
        <dbReference type="ARBA" id="ARBA00022448"/>
    </source>
</evidence>
<evidence type="ECO:0000313" key="6">
    <source>
        <dbReference type="Proteomes" id="UP000827724"/>
    </source>
</evidence>
<dbReference type="GO" id="GO:0005198">
    <property type="term" value="F:structural molecule activity"/>
    <property type="evidence" value="ECO:0007669"/>
    <property type="project" value="TreeGrafter"/>
</dbReference>
<dbReference type="InterPro" id="IPR036390">
    <property type="entry name" value="WH_DNA-bd_sf"/>
</dbReference>
<comment type="caution">
    <text evidence="5">The sequence shown here is derived from an EMBL/GenBank/DDBJ whole genome shotgun (WGS) entry which is preliminary data.</text>
</comment>
<dbReference type="Gene3D" id="1.10.10.570">
    <property type="entry name" value="Winged helix' DNA-binding domain. Chain C. Domain 1"/>
    <property type="match status" value="1"/>
</dbReference>
<dbReference type="OrthoDB" id="245150at2759"/>
<keyword evidence="6" id="KW-1185">Reference proteome</keyword>
<accession>A0A9P8TUU4</accession>
<proteinExistence type="inferred from homology"/>
<dbReference type="GO" id="GO:0043328">
    <property type="term" value="P:protein transport to vacuole involved in ubiquitin-dependent protein catabolic process via the multivesicular body sorting pathway"/>
    <property type="evidence" value="ECO:0007669"/>
    <property type="project" value="TreeGrafter"/>
</dbReference>
<keyword evidence="3" id="KW-0653">Protein transport</keyword>
<dbReference type="InterPro" id="IPR036388">
    <property type="entry name" value="WH-like_DNA-bd_sf"/>
</dbReference>
<protein>
    <submittedName>
        <fullName evidence="5">Vacuolar -sorting-associated</fullName>
    </submittedName>
</protein>
<name>A0A9P8TUU4_9HYPO</name>
<evidence type="ECO:0000313" key="5">
    <source>
        <dbReference type="EMBL" id="KAH6605708.1"/>
    </source>
</evidence>
<dbReference type="AlphaFoldDB" id="A0A9P8TUU4"/>
<dbReference type="InterPro" id="IPR014041">
    <property type="entry name" value="ESCRT-II_cplx_Vps25-sub_N"/>
</dbReference>
<evidence type="ECO:0000256" key="1">
    <source>
        <dbReference type="ARBA" id="ARBA00009674"/>
    </source>
</evidence>
<evidence type="ECO:0000256" key="4">
    <source>
        <dbReference type="SAM" id="MobiDB-lite"/>
    </source>
</evidence>
<dbReference type="EMBL" id="JAIWOZ010000004">
    <property type="protein sequence ID" value="KAH6605708.1"/>
    <property type="molecule type" value="Genomic_DNA"/>
</dbReference>
<dbReference type="SUPFAM" id="SSF46785">
    <property type="entry name" value="Winged helix' DNA-binding domain"/>
    <property type="match status" value="3"/>
</dbReference>
<organism evidence="5 6">
    <name type="scientific">Trichoderma cornu-damae</name>
    <dbReference type="NCBI Taxonomy" id="654480"/>
    <lineage>
        <taxon>Eukaryota</taxon>
        <taxon>Fungi</taxon>
        <taxon>Dikarya</taxon>
        <taxon>Ascomycota</taxon>
        <taxon>Pezizomycotina</taxon>
        <taxon>Sordariomycetes</taxon>
        <taxon>Hypocreomycetidae</taxon>
        <taxon>Hypocreales</taxon>
        <taxon>Hypocreaceae</taxon>
        <taxon>Trichoderma</taxon>
    </lineage>
</organism>
<dbReference type="Gene3D" id="1.10.10.10">
    <property type="entry name" value="Winged helix-like DNA-binding domain superfamily/Winged helix DNA-binding domain"/>
    <property type="match status" value="1"/>
</dbReference>